<dbReference type="InterPro" id="IPR042089">
    <property type="entry name" value="Peptidase_M13_dom_2"/>
</dbReference>
<accession>A0AAQ4F6I0</accession>
<gene>
    <name evidence="2" type="ORF">V5799_015904</name>
</gene>
<dbReference type="Proteomes" id="UP001321473">
    <property type="component" value="Unassembled WGS sequence"/>
</dbReference>
<protein>
    <recommendedName>
        <fullName evidence="1">Peptidase M13 N-terminal domain-containing protein</fullName>
    </recommendedName>
</protein>
<dbReference type="EMBL" id="JARKHS020006321">
    <property type="protein sequence ID" value="KAK8782757.1"/>
    <property type="molecule type" value="Genomic_DNA"/>
</dbReference>
<dbReference type="Gene3D" id="3.40.390.10">
    <property type="entry name" value="Collagenase (Catalytic Domain)"/>
    <property type="match status" value="1"/>
</dbReference>
<dbReference type="Pfam" id="PF05649">
    <property type="entry name" value="Peptidase_M13_N"/>
    <property type="match status" value="1"/>
</dbReference>
<reference evidence="2 3" key="1">
    <citation type="journal article" date="2023" name="Arcadia Sci">
        <title>De novo assembly of a long-read Amblyomma americanum tick genome.</title>
        <authorList>
            <person name="Chou S."/>
            <person name="Poskanzer K.E."/>
            <person name="Rollins M."/>
            <person name="Thuy-Boun P.S."/>
        </authorList>
    </citation>
    <scope>NUCLEOTIDE SEQUENCE [LARGE SCALE GENOMIC DNA]</scope>
    <source>
        <strain evidence="2">F_SG_1</strain>
        <tissue evidence="2">Salivary glands</tissue>
    </source>
</reference>
<dbReference type="GO" id="GO:0008237">
    <property type="term" value="F:metallopeptidase activity"/>
    <property type="evidence" value="ECO:0007669"/>
    <property type="project" value="InterPro"/>
</dbReference>
<sequence>MDTHDLGIIGDLVTAFFDKPKVELVTYVAMQAIAELLRFDFNSFRNLYRASVVFASRNCKPVQTCLRASYDNFNDPMVKFFVTKHLKPSITDSFRTVFENIKEGVNQTAGSFDWMDETTRVKARVKVNTATLQIVETTIREVNAEEEYMTGDFLANYVRIARYNKERANRYPQSGKKLEEALNLLVGGVTVDHQDIVISVPATHLLEPVLFENVSHVCQRPLIASLLHAIKNPDRRVTLSAFLPPSSPPYVTQDS</sequence>
<comment type="caution">
    <text evidence="2">The sequence shown here is derived from an EMBL/GenBank/DDBJ whole genome shotgun (WGS) entry which is preliminary data.</text>
</comment>
<name>A0AAQ4F6I0_AMBAM</name>
<dbReference type="Gene3D" id="1.10.1380.10">
    <property type="entry name" value="Neutral endopeptidase , domain2"/>
    <property type="match status" value="1"/>
</dbReference>
<keyword evidence="3" id="KW-1185">Reference proteome</keyword>
<dbReference type="InterPro" id="IPR024079">
    <property type="entry name" value="MetalloPept_cat_dom_sf"/>
</dbReference>
<evidence type="ECO:0000259" key="1">
    <source>
        <dbReference type="Pfam" id="PF05649"/>
    </source>
</evidence>
<dbReference type="InterPro" id="IPR008753">
    <property type="entry name" value="Peptidase_M13_N"/>
</dbReference>
<dbReference type="AlphaFoldDB" id="A0AAQ4F6I0"/>
<evidence type="ECO:0000313" key="3">
    <source>
        <dbReference type="Proteomes" id="UP001321473"/>
    </source>
</evidence>
<evidence type="ECO:0000313" key="2">
    <source>
        <dbReference type="EMBL" id="KAK8782757.1"/>
    </source>
</evidence>
<feature type="domain" description="Peptidase M13 N-terminal" evidence="1">
    <location>
        <begin position="18"/>
        <end position="134"/>
    </location>
</feature>
<organism evidence="2 3">
    <name type="scientific">Amblyomma americanum</name>
    <name type="common">Lone star tick</name>
    <dbReference type="NCBI Taxonomy" id="6943"/>
    <lineage>
        <taxon>Eukaryota</taxon>
        <taxon>Metazoa</taxon>
        <taxon>Ecdysozoa</taxon>
        <taxon>Arthropoda</taxon>
        <taxon>Chelicerata</taxon>
        <taxon>Arachnida</taxon>
        <taxon>Acari</taxon>
        <taxon>Parasitiformes</taxon>
        <taxon>Ixodida</taxon>
        <taxon>Ixodoidea</taxon>
        <taxon>Ixodidae</taxon>
        <taxon>Amblyomminae</taxon>
        <taxon>Amblyomma</taxon>
    </lineage>
</organism>
<dbReference type="SUPFAM" id="SSF55486">
    <property type="entry name" value="Metalloproteases ('zincins'), catalytic domain"/>
    <property type="match status" value="1"/>
</dbReference>
<proteinExistence type="predicted"/>
<dbReference type="GO" id="GO:0006508">
    <property type="term" value="P:proteolysis"/>
    <property type="evidence" value="ECO:0007669"/>
    <property type="project" value="InterPro"/>
</dbReference>